<evidence type="ECO:0000256" key="1">
    <source>
        <dbReference type="ARBA" id="ARBA00006485"/>
    </source>
</evidence>
<evidence type="ECO:0000256" key="11">
    <source>
        <dbReference type="ARBA" id="ARBA00059987"/>
    </source>
</evidence>
<reference evidence="17" key="1">
    <citation type="journal article" date="2012" name="Proc. Natl. Acad. Sci. U.S.A.">
        <title>Antigenic diversity is generated by distinct evolutionary mechanisms in African trypanosome species.</title>
        <authorList>
            <person name="Jackson A.P."/>
            <person name="Berry A."/>
            <person name="Aslett M."/>
            <person name="Allison H.C."/>
            <person name="Burton P."/>
            <person name="Vavrova-Anderson J."/>
            <person name="Brown R."/>
            <person name="Browne H."/>
            <person name="Corton N."/>
            <person name="Hauser H."/>
            <person name="Gamble J."/>
            <person name="Gilderthorp R."/>
            <person name="Marcello L."/>
            <person name="McQuillan J."/>
            <person name="Otto T.D."/>
            <person name="Quail M.A."/>
            <person name="Sanders M.J."/>
            <person name="van Tonder A."/>
            <person name="Ginger M.L."/>
            <person name="Field M.C."/>
            <person name="Barry J.D."/>
            <person name="Hertz-Fowler C."/>
            <person name="Berriman M."/>
        </authorList>
    </citation>
    <scope>NUCLEOTIDE SEQUENCE</scope>
    <source>
        <strain evidence="17">Y486</strain>
    </source>
</reference>
<sequence>MTTINRLQCIEKLGEGTYGVVYKARELATGQVVAFKRIIVGSEDEGAPSTAIREIALLKVLQHNNIVRLHDVLFEPPKLTLIFEYCEFDLRKYMSKHPEQVKLSVKEILKQILLGLQYMHQHSVVHRDLKPENILLRTECTPSPVSGGDQPAHSVANMAVQAAADTIGHAESGRTPGRTDTYVGRTVGSEISPQIVVKLADYGLARVENIPVKKYSHDVASLWYRSPDVVMGSALYSFAVDMWSIGCIFAEVVTGSPLLSGHSDVDQLVRVFQLLGTPTPETWPSMLSYPKTTEILESAAKFVQEKEMTKHAAHGRRSLAGEACSEKTVESEGLHEVVSSPSTGQYVVKGSPKGSSERKDKNHGKNSGRTMKQVKVSYNLPPQLHFPSTLEEYVEASGFRARVGEDGVDMLRQFIRYEPSQRMTAEEALSHPFLRNVEVPLQRSVDIMTSLLRRSMEEQGMLS</sequence>
<organism evidence="17">
    <name type="scientific">Trypanosoma vivax (strain Y486)</name>
    <dbReference type="NCBI Taxonomy" id="1055687"/>
    <lineage>
        <taxon>Eukaryota</taxon>
        <taxon>Discoba</taxon>
        <taxon>Euglenozoa</taxon>
        <taxon>Kinetoplastea</taxon>
        <taxon>Metakinetoplastina</taxon>
        <taxon>Trypanosomatida</taxon>
        <taxon>Trypanosomatidae</taxon>
        <taxon>Trypanosoma</taxon>
        <taxon>Duttonella</taxon>
    </lineage>
</organism>
<dbReference type="GO" id="GO:0005634">
    <property type="term" value="C:nucleus"/>
    <property type="evidence" value="ECO:0007669"/>
    <property type="project" value="TreeGrafter"/>
</dbReference>
<dbReference type="InterPro" id="IPR008271">
    <property type="entry name" value="Ser/Thr_kinase_AS"/>
</dbReference>
<evidence type="ECO:0000256" key="6">
    <source>
        <dbReference type="ARBA" id="ARBA00022741"/>
    </source>
</evidence>
<dbReference type="Gene3D" id="3.30.200.20">
    <property type="entry name" value="Phosphorylase Kinase, domain 1"/>
    <property type="match status" value="1"/>
</dbReference>
<evidence type="ECO:0000259" key="16">
    <source>
        <dbReference type="PROSITE" id="PS50011"/>
    </source>
</evidence>
<dbReference type="CDD" id="cd07829">
    <property type="entry name" value="STKc_CDK_like"/>
    <property type="match status" value="1"/>
</dbReference>
<dbReference type="AlphaFoldDB" id="G0U1D4"/>
<evidence type="ECO:0000256" key="4">
    <source>
        <dbReference type="ARBA" id="ARBA00022553"/>
    </source>
</evidence>
<dbReference type="EC" id="2.7.11.22" evidence="2"/>
<evidence type="ECO:0000256" key="10">
    <source>
        <dbReference type="ARBA" id="ARBA00048367"/>
    </source>
</evidence>
<accession>G0U1D4</accession>
<keyword evidence="4" id="KW-0597">Phosphoprotein</keyword>
<keyword evidence="5 17" id="KW-0808">Transferase</keyword>
<proteinExistence type="inferred from homology"/>
<dbReference type="PROSITE" id="PS00108">
    <property type="entry name" value="PROTEIN_KINASE_ST"/>
    <property type="match status" value="1"/>
</dbReference>
<evidence type="ECO:0000256" key="3">
    <source>
        <dbReference type="ARBA" id="ARBA00022527"/>
    </source>
</evidence>
<dbReference type="PANTHER" id="PTHR24056:SF552">
    <property type="entry name" value="CELL DIVISION CONTROL PROTEIN 2 HOMOLOG 4"/>
    <property type="match status" value="1"/>
</dbReference>
<keyword evidence="6 13" id="KW-0547">Nucleotide-binding</keyword>
<evidence type="ECO:0000256" key="9">
    <source>
        <dbReference type="ARBA" id="ARBA00047811"/>
    </source>
</evidence>
<comment type="similarity">
    <text evidence="1">Belongs to the protein kinase superfamily. CMGC Ser/Thr protein kinase family. CDC2/CDKX subfamily.</text>
</comment>
<dbReference type="VEuPathDB" id="TriTrypDB:TvY486_0804970"/>
<dbReference type="InterPro" id="IPR017441">
    <property type="entry name" value="Protein_kinase_ATP_BS"/>
</dbReference>
<dbReference type="GO" id="GO:0005524">
    <property type="term" value="F:ATP binding"/>
    <property type="evidence" value="ECO:0007669"/>
    <property type="project" value="UniProtKB-UniRule"/>
</dbReference>
<comment type="function">
    <text evidence="11">Probably involved in the control of the cell cycle.</text>
</comment>
<evidence type="ECO:0000256" key="12">
    <source>
        <dbReference type="ARBA" id="ARBA00064639"/>
    </source>
</evidence>
<evidence type="ECO:0000256" key="8">
    <source>
        <dbReference type="ARBA" id="ARBA00022840"/>
    </source>
</evidence>
<dbReference type="OMA" id="ITMIFEL"/>
<dbReference type="PROSITE" id="PS50011">
    <property type="entry name" value="PROTEIN_KINASE_DOM"/>
    <property type="match status" value="1"/>
</dbReference>
<dbReference type="FunFam" id="3.30.200.20:FF:000375">
    <property type="entry name" value="Cell division related protein kinase 2"/>
    <property type="match status" value="1"/>
</dbReference>
<gene>
    <name evidence="17" type="ORF">TVY486_0804970</name>
</gene>
<evidence type="ECO:0000256" key="7">
    <source>
        <dbReference type="ARBA" id="ARBA00022777"/>
    </source>
</evidence>
<evidence type="ECO:0000313" key="17">
    <source>
        <dbReference type="EMBL" id="CCC49889.1"/>
    </source>
</evidence>
<evidence type="ECO:0000256" key="15">
    <source>
        <dbReference type="SAM" id="MobiDB-lite"/>
    </source>
</evidence>
<dbReference type="GO" id="GO:0005737">
    <property type="term" value="C:cytoplasm"/>
    <property type="evidence" value="ECO:0007669"/>
    <property type="project" value="TreeGrafter"/>
</dbReference>
<dbReference type="PROSITE" id="PS00107">
    <property type="entry name" value="PROTEIN_KINASE_ATP"/>
    <property type="match status" value="1"/>
</dbReference>
<dbReference type="GO" id="GO:0004693">
    <property type="term" value="F:cyclin-dependent protein serine/threonine kinase activity"/>
    <property type="evidence" value="ECO:0007669"/>
    <property type="project" value="UniProtKB-EC"/>
</dbReference>
<keyword evidence="3 14" id="KW-0723">Serine/threonine-protein kinase</keyword>
<dbReference type="GO" id="GO:0000278">
    <property type="term" value="P:mitotic cell cycle"/>
    <property type="evidence" value="ECO:0007669"/>
    <property type="project" value="UniProtKB-ARBA"/>
</dbReference>
<dbReference type="EMBL" id="HE573024">
    <property type="protein sequence ID" value="CCC49889.1"/>
    <property type="molecule type" value="Genomic_DNA"/>
</dbReference>
<comment type="catalytic activity">
    <reaction evidence="10">
        <text>L-seryl-[protein] + ATP = O-phospho-L-seryl-[protein] + ADP + H(+)</text>
        <dbReference type="Rhea" id="RHEA:17989"/>
        <dbReference type="Rhea" id="RHEA-COMP:9863"/>
        <dbReference type="Rhea" id="RHEA-COMP:11604"/>
        <dbReference type="ChEBI" id="CHEBI:15378"/>
        <dbReference type="ChEBI" id="CHEBI:29999"/>
        <dbReference type="ChEBI" id="CHEBI:30616"/>
        <dbReference type="ChEBI" id="CHEBI:83421"/>
        <dbReference type="ChEBI" id="CHEBI:456216"/>
        <dbReference type="EC" id="2.7.11.22"/>
    </reaction>
</comment>
<keyword evidence="7" id="KW-0418">Kinase</keyword>
<dbReference type="PANTHER" id="PTHR24056">
    <property type="entry name" value="CELL DIVISION PROTEIN KINASE"/>
    <property type="match status" value="1"/>
</dbReference>
<dbReference type="InterPro" id="IPR000719">
    <property type="entry name" value="Prot_kinase_dom"/>
</dbReference>
<evidence type="ECO:0000256" key="2">
    <source>
        <dbReference type="ARBA" id="ARBA00012425"/>
    </source>
</evidence>
<dbReference type="SMART" id="SM00220">
    <property type="entry name" value="S_TKc"/>
    <property type="match status" value="1"/>
</dbReference>
<keyword evidence="8 13" id="KW-0067">ATP-binding</keyword>
<evidence type="ECO:0000256" key="5">
    <source>
        <dbReference type="ARBA" id="ARBA00022679"/>
    </source>
</evidence>
<feature type="region of interest" description="Disordered" evidence="15">
    <location>
        <begin position="330"/>
        <end position="371"/>
    </location>
</feature>
<dbReference type="InterPro" id="IPR011009">
    <property type="entry name" value="Kinase-like_dom_sf"/>
</dbReference>
<dbReference type="InterPro" id="IPR050108">
    <property type="entry name" value="CDK"/>
</dbReference>
<dbReference type="Gene3D" id="1.10.510.10">
    <property type="entry name" value="Transferase(Phosphotransferase) domain 1"/>
    <property type="match status" value="3"/>
</dbReference>
<comment type="subunit">
    <text evidence="12">Forms a stable but non-covalent complex with a regulatory subunit and with a cyclin.</text>
</comment>
<evidence type="ECO:0000256" key="14">
    <source>
        <dbReference type="RuleBase" id="RU000304"/>
    </source>
</evidence>
<comment type="catalytic activity">
    <reaction evidence="9">
        <text>L-threonyl-[protein] + ATP = O-phospho-L-threonyl-[protein] + ADP + H(+)</text>
        <dbReference type="Rhea" id="RHEA:46608"/>
        <dbReference type="Rhea" id="RHEA-COMP:11060"/>
        <dbReference type="Rhea" id="RHEA-COMP:11605"/>
        <dbReference type="ChEBI" id="CHEBI:15378"/>
        <dbReference type="ChEBI" id="CHEBI:30013"/>
        <dbReference type="ChEBI" id="CHEBI:30616"/>
        <dbReference type="ChEBI" id="CHEBI:61977"/>
        <dbReference type="ChEBI" id="CHEBI:456216"/>
        <dbReference type="EC" id="2.7.11.22"/>
    </reaction>
</comment>
<name>G0U1D4_TRYVY</name>
<dbReference type="Pfam" id="PF00069">
    <property type="entry name" value="Pkinase"/>
    <property type="match status" value="2"/>
</dbReference>
<feature type="binding site" evidence="13">
    <location>
        <position position="36"/>
    </location>
    <ligand>
        <name>ATP</name>
        <dbReference type="ChEBI" id="CHEBI:30616"/>
    </ligand>
</feature>
<protein>
    <recommendedName>
        <fullName evidence="2">cyclin-dependent kinase</fullName>
        <ecNumber evidence="2">2.7.11.22</ecNumber>
    </recommendedName>
</protein>
<evidence type="ECO:0000256" key="13">
    <source>
        <dbReference type="PROSITE-ProRule" id="PRU10141"/>
    </source>
</evidence>
<feature type="domain" description="Protein kinase" evidence="16">
    <location>
        <begin position="7"/>
        <end position="434"/>
    </location>
</feature>
<dbReference type="SUPFAM" id="SSF56112">
    <property type="entry name" value="Protein kinase-like (PK-like)"/>
    <property type="match status" value="1"/>
</dbReference>